<reference evidence="3 4" key="1">
    <citation type="submission" date="2020-07" db="EMBL/GenBank/DDBJ databases">
        <title>Trichoderma asperellum IC-1 whole genome shotgun sequence.</title>
        <authorList>
            <person name="Kanamasa S."/>
            <person name="Takahashi H."/>
        </authorList>
    </citation>
    <scope>NUCLEOTIDE SEQUENCE [LARGE SCALE GENOMIC DNA]</scope>
    <source>
        <strain evidence="3 4">IC-1</strain>
    </source>
</reference>
<comment type="caution">
    <text evidence="3">The sequence shown here is derived from an EMBL/GenBank/DDBJ whole genome shotgun (WGS) entry which is preliminary data.</text>
</comment>
<feature type="compositionally biased region" description="Basic and acidic residues" evidence="1">
    <location>
        <begin position="109"/>
        <end position="124"/>
    </location>
</feature>
<name>A0A6V8R1H8_TRIAP</name>
<feature type="compositionally biased region" description="Basic and acidic residues" evidence="1">
    <location>
        <begin position="411"/>
        <end position="420"/>
    </location>
</feature>
<feature type="compositionally biased region" description="Polar residues" evidence="1">
    <location>
        <begin position="327"/>
        <end position="341"/>
    </location>
</feature>
<dbReference type="AlphaFoldDB" id="A0A6V8R1H8"/>
<feature type="compositionally biased region" description="Low complexity" evidence="1">
    <location>
        <begin position="128"/>
        <end position="143"/>
    </location>
</feature>
<feature type="compositionally biased region" description="Pro residues" evidence="1">
    <location>
        <begin position="236"/>
        <end position="246"/>
    </location>
</feature>
<dbReference type="PANTHER" id="PTHR47349">
    <property type="entry name" value="CHROMOSOME 8, WHOLE GENOME SHOTGUN SEQUENCE"/>
    <property type="match status" value="1"/>
</dbReference>
<accession>A0A6V8R1H8</accession>
<feature type="compositionally biased region" description="Basic and acidic residues" evidence="1">
    <location>
        <begin position="54"/>
        <end position="70"/>
    </location>
</feature>
<dbReference type="PANTHER" id="PTHR47349:SF1">
    <property type="entry name" value="AER328WP"/>
    <property type="match status" value="1"/>
</dbReference>
<dbReference type="InterPro" id="IPR058933">
    <property type="entry name" value="YMC020W-like_ab_hydrolase"/>
</dbReference>
<organism evidence="3 4">
    <name type="scientific">Trichoderma asperellum</name>
    <name type="common">Filamentous fungus</name>
    <dbReference type="NCBI Taxonomy" id="101201"/>
    <lineage>
        <taxon>Eukaryota</taxon>
        <taxon>Fungi</taxon>
        <taxon>Dikarya</taxon>
        <taxon>Ascomycota</taxon>
        <taxon>Pezizomycotina</taxon>
        <taxon>Sordariomycetes</taxon>
        <taxon>Hypocreomycetidae</taxon>
        <taxon>Hypocreales</taxon>
        <taxon>Hypocreaceae</taxon>
        <taxon>Trichoderma</taxon>
    </lineage>
</organism>
<dbReference type="EMBL" id="BLZH01000011">
    <property type="protein sequence ID" value="GFP58914.1"/>
    <property type="molecule type" value="Genomic_DNA"/>
</dbReference>
<evidence type="ECO:0000313" key="4">
    <source>
        <dbReference type="Proteomes" id="UP000517252"/>
    </source>
</evidence>
<feature type="domain" description="YMC020W-like alpha/beta hydrolase" evidence="2">
    <location>
        <begin position="554"/>
        <end position="909"/>
    </location>
</feature>
<protein>
    <submittedName>
        <fullName evidence="3">Uncharacterized protein YML020W</fullName>
    </submittedName>
</protein>
<evidence type="ECO:0000259" key="2">
    <source>
        <dbReference type="Pfam" id="PF26147"/>
    </source>
</evidence>
<evidence type="ECO:0000313" key="3">
    <source>
        <dbReference type="EMBL" id="GFP58914.1"/>
    </source>
</evidence>
<feature type="compositionally biased region" description="Pro residues" evidence="1">
    <location>
        <begin position="386"/>
        <end position="400"/>
    </location>
</feature>
<feature type="compositionally biased region" description="Low complexity" evidence="1">
    <location>
        <begin position="265"/>
        <end position="285"/>
    </location>
</feature>
<gene>
    <name evidence="3" type="ORF">TASIC1_0011028100</name>
</gene>
<feature type="compositionally biased region" description="Basic and acidic residues" evidence="1">
    <location>
        <begin position="146"/>
        <end position="165"/>
    </location>
</feature>
<feature type="region of interest" description="Disordered" evidence="1">
    <location>
        <begin position="1"/>
        <end position="551"/>
    </location>
</feature>
<dbReference type="OrthoDB" id="5598028at2759"/>
<evidence type="ECO:0000256" key="1">
    <source>
        <dbReference type="SAM" id="MobiDB-lite"/>
    </source>
</evidence>
<dbReference type="InterPro" id="IPR058934">
    <property type="entry name" value="YMC020W-like"/>
</dbReference>
<sequence>MPPRKRQRPNPAALSSSSLPTTALSPETSLSLASSASAQQASDQKRPPQPGSSSDHKPSDPSLRVKEVRKTNSWYATWAKPAKATASTSIARENILGDTVRSRNAPDFSRFDTKRSEDDTHISDNTDSAAPPASFSSKSSSSSTNKKTEENKPADTSHTGGKDLRASGPAPEMPPIPKAKPASEQQQTPEPQPSQEPQPGLEVSTGEGAQTADAPDASQGQAATAGWFGWWARAPPAEPPAQPAPNPHATKEEEQSSEPIKAVEPAESAPPEQAPASEPPSAESATDGPKTTSWFGFWYGAPQPEAKAASAVEPDASKEQPAGQDAEASSKQETAANSTAPSGKMTPLKNERSKGSAATVSRSSSKKSKIEEESAVKAEDVSTKDVPPPGTPPAQSPPPKAGSTWAFWSREPSKSKEKTPLPESGQIAVIGEGSEVQPAPMAERTISDAPAKDPKDTTLAPEPPAGVLSWRRSKRIRPISMDLDIQRPPSADSTKSAPVERSFATSSTNAGAEQELPASKSLARMDSKKKKQAPSTKAAPESESAVKEPPNVLLPSFSSTYQMKENPSILRQITNLVLRTSQQPPNHVFRVKDTPKIRKAIAIGVHGFFPAAYLRPMIGQPTGTSLRFANLCAEAIRRWTDNHGSPKCEIEKVALEGEGRINDRVANLWKLLLNWIEQIRQADLVIIACHSQGVPVSIMLLEKLIDLGVLTDTRVGVCAMAGVALGPFPDYKSSILMGSVAELWEFGDPHSANSKRFEACLKRVVDYGARVTFVGSIDDQVVPMESAVYSPANHPYIYRAVFIDGRVHAPDFISHLIGFALKLRNLGISDHGLIRELSVALAGSLYSGEGHSRLYYDAAVYDLAIMHALETTSTAQPTPCEIPKRDTTPLASSNPYVLPWIMRGLLEEDFVKTQLSAETEELLKQFDDWKPTNKALKDVKYRLEVVRSKL</sequence>
<proteinExistence type="predicted"/>
<feature type="compositionally biased region" description="Low complexity" evidence="1">
    <location>
        <begin position="11"/>
        <end position="42"/>
    </location>
</feature>
<dbReference type="Pfam" id="PF26147">
    <property type="entry name" value="AB_HYDROLASE_YMC0-YMC35"/>
    <property type="match status" value="1"/>
</dbReference>
<feature type="compositionally biased region" description="Basic and acidic residues" evidence="1">
    <location>
        <begin position="368"/>
        <end position="383"/>
    </location>
</feature>
<dbReference type="Proteomes" id="UP000517252">
    <property type="component" value="Unassembled WGS sequence"/>
</dbReference>